<feature type="compositionally biased region" description="Gly residues" evidence="5">
    <location>
        <begin position="200"/>
        <end position="209"/>
    </location>
</feature>
<evidence type="ECO:0000256" key="4">
    <source>
        <dbReference type="PROSITE-ProRule" id="PRU00449"/>
    </source>
</evidence>
<dbReference type="STRING" id="2880.D7FPW6"/>
<dbReference type="Gene3D" id="4.10.1110.10">
    <property type="entry name" value="AN1-like Zinc finger"/>
    <property type="match status" value="2"/>
</dbReference>
<keyword evidence="1" id="KW-0479">Metal-binding</keyword>
<evidence type="ECO:0000256" key="5">
    <source>
        <dbReference type="SAM" id="MobiDB-lite"/>
    </source>
</evidence>
<feature type="domain" description="AN1-type" evidence="6">
    <location>
        <begin position="92"/>
        <end position="140"/>
    </location>
</feature>
<dbReference type="EMBL" id="FN648375">
    <property type="protein sequence ID" value="CBJ48297.1"/>
    <property type="molecule type" value="Genomic_DNA"/>
</dbReference>
<dbReference type="eggNOG" id="KOG3183">
    <property type="taxonomic scope" value="Eukaryota"/>
</dbReference>
<feature type="domain" description="AN1-type" evidence="6">
    <location>
        <begin position="4"/>
        <end position="52"/>
    </location>
</feature>
<evidence type="ECO:0000313" key="7">
    <source>
        <dbReference type="EMBL" id="CBJ48297.1"/>
    </source>
</evidence>
<dbReference type="SMART" id="SM00154">
    <property type="entry name" value="ZnF_AN1"/>
    <property type="match status" value="2"/>
</dbReference>
<dbReference type="GO" id="GO:0008270">
    <property type="term" value="F:zinc ion binding"/>
    <property type="evidence" value="ECO:0007669"/>
    <property type="project" value="UniProtKB-KW"/>
</dbReference>
<keyword evidence="2 4" id="KW-0863">Zinc-finger</keyword>
<dbReference type="InterPro" id="IPR000058">
    <property type="entry name" value="Znf_AN1"/>
</dbReference>
<feature type="compositionally biased region" description="Basic and acidic residues" evidence="5">
    <location>
        <begin position="187"/>
        <end position="196"/>
    </location>
</feature>
<dbReference type="Proteomes" id="UP000002630">
    <property type="component" value="Linkage Group LG02"/>
</dbReference>
<reference evidence="7 8" key="1">
    <citation type="journal article" date="2010" name="Nature">
        <title>The Ectocarpus genome and the independent evolution of multicellularity in brown algae.</title>
        <authorList>
            <person name="Cock J.M."/>
            <person name="Sterck L."/>
            <person name="Rouze P."/>
            <person name="Scornet D."/>
            <person name="Allen A.E."/>
            <person name="Amoutzias G."/>
            <person name="Anthouard V."/>
            <person name="Artiguenave F."/>
            <person name="Aury J.M."/>
            <person name="Badger J.H."/>
            <person name="Beszteri B."/>
            <person name="Billiau K."/>
            <person name="Bonnet E."/>
            <person name="Bothwell J.H."/>
            <person name="Bowler C."/>
            <person name="Boyen C."/>
            <person name="Brownlee C."/>
            <person name="Carrano C.J."/>
            <person name="Charrier B."/>
            <person name="Cho G.Y."/>
            <person name="Coelho S.M."/>
            <person name="Collen J."/>
            <person name="Corre E."/>
            <person name="Da Silva C."/>
            <person name="Delage L."/>
            <person name="Delaroque N."/>
            <person name="Dittami S.M."/>
            <person name="Doulbeau S."/>
            <person name="Elias M."/>
            <person name="Farnham G."/>
            <person name="Gachon C.M."/>
            <person name="Gschloessl B."/>
            <person name="Heesch S."/>
            <person name="Jabbari K."/>
            <person name="Jubin C."/>
            <person name="Kawai H."/>
            <person name="Kimura K."/>
            <person name="Kloareg B."/>
            <person name="Kupper F.C."/>
            <person name="Lang D."/>
            <person name="Le Bail A."/>
            <person name="Leblanc C."/>
            <person name="Lerouge P."/>
            <person name="Lohr M."/>
            <person name="Lopez P.J."/>
            <person name="Martens C."/>
            <person name="Maumus F."/>
            <person name="Michel G."/>
            <person name="Miranda-Saavedra D."/>
            <person name="Morales J."/>
            <person name="Moreau H."/>
            <person name="Motomura T."/>
            <person name="Nagasato C."/>
            <person name="Napoli C.A."/>
            <person name="Nelson D.R."/>
            <person name="Nyvall-Collen P."/>
            <person name="Peters A.F."/>
            <person name="Pommier C."/>
            <person name="Potin P."/>
            <person name="Poulain J."/>
            <person name="Quesneville H."/>
            <person name="Read B."/>
            <person name="Rensing S.A."/>
            <person name="Ritter A."/>
            <person name="Rousvoal S."/>
            <person name="Samanta M."/>
            <person name="Samson G."/>
            <person name="Schroeder D.C."/>
            <person name="Segurens B."/>
            <person name="Strittmatter M."/>
            <person name="Tonon T."/>
            <person name="Tregear J.W."/>
            <person name="Valentin K."/>
            <person name="von Dassow P."/>
            <person name="Yamagishi T."/>
            <person name="Van de Peer Y."/>
            <person name="Wincker P."/>
        </authorList>
    </citation>
    <scope>NUCLEOTIDE SEQUENCE [LARGE SCALE GENOMIC DNA]</scope>
    <source>
        <strain evidence="8">Ec32 / CCAP1310/4</strain>
    </source>
</reference>
<dbReference type="GO" id="GO:0005737">
    <property type="term" value="C:cytoplasm"/>
    <property type="evidence" value="ECO:0007669"/>
    <property type="project" value="TreeGrafter"/>
</dbReference>
<dbReference type="PROSITE" id="PS51039">
    <property type="entry name" value="ZF_AN1"/>
    <property type="match status" value="2"/>
</dbReference>
<dbReference type="FunCoup" id="D7FPW6">
    <property type="interactions" value="41"/>
</dbReference>
<dbReference type="AlphaFoldDB" id="D7FPW6"/>
<keyword evidence="3" id="KW-0862">Zinc</keyword>
<dbReference type="Pfam" id="PF01428">
    <property type="entry name" value="zf-AN1"/>
    <property type="match status" value="2"/>
</dbReference>
<evidence type="ECO:0000256" key="2">
    <source>
        <dbReference type="ARBA" id="ARBA00022771"/>
    </source>
</evidence>
<evidence type="ECO:0000256" key="3">
    <source>
        <dbReference type="ARBA" id="ARBA00022833"/>
    </source>
</evidence>
<dbReference type="PANTHER" id="PTHR14677">
    <property type="entry name" value="ARSENITE INDUCUBLE RNA ASSOCIATED PROTEIN AIP-1-RELATED"/>
    <property type="match status" value="1"/>
</dbReference>
<evidence type="ECO:0000313" key="8">
    <source>
        <dbReference type="Proteomes" id="UP000002630"/>
    </source>
</evidence>
<dbReference type="InterPro" id="IPR035896">
    <property type="entry name" value="AN1-like_Znf"/>
</dbReference>
<keyword evidence="8" id="KW-1185">Reference proteome</keyword>
<gene>
    <name evidence="7" type="ORF">Esi_0002_0015</name>
</gene>
<proteinExistence type="predicted"/>
<protein>
    <recommendedName>
        <fullName evidence="6">AN1-type domain-containing protein</fullName>
    </recommendedName>
</protein>
<dbReference type="PANTHER" id="PTHR14677:SF20">
    <property type="entry name" value="ZINC FINGER AN1-TYPE CONTAINING 2A-RELATED"/>
    <property type="match status" value="1"/>
</dbReference>
<dbReference type="OrthoDB" id="431929at2759"/>
<dbReference type="SUPFAM" id="SSF118310">
    <property type="entry name" value="AN1-like Zinc finger"/>
    <property type="match status" value="2"/>
</dbReference>
<feature type="region of interest" description="Disordered" evidence="5">
    <location>
        <begin position="139"/>
        <end position="209"/>
    </location>
</feature>
<sequence length="209" mass="22534">MEFHDVGVHCAAEMCGQQDFLPFTCDACGKVFCLDHRTHAGHNCTNANAKDKRVLECSKCNKVLQRPAGVEHALLLERHLASGCVDGVRKARPNKIRCSVQGCRRSEFVKVSCGSCRRNFCFKHRHEDDHKCEAIAEATKREHPHLQKRGLGGTGGPKPKPSDSRPSGGKEAAGGRRPCGVAAAEAAARREREAAARRGAGTGSGIAAR</sequence>
<evidence type="ECO:0000259" key="6">
    <source>
        <dbReference type="PROSITE" id="PS51039"/>
    </source>
</evidence>
<feature type="compositionally biased region" description="Low complexity" evidence="5">
    <location>
        <begin position="176"/>
        <end position="186"/>
    </location>
</feature>
<dbReference type="EMBL" id="FN649727">
    <property type="protein sequence ID" value="CBJ48297.1"/>
    <property type="molecule type" value="Genomic_DNA"/>
</dbReference>
<evidence type="ECO:0000256" key="1">
    <source>
        <dbReference type="ARBA" id="ARBA00022723"/>
    </source>
</evidence>
<accession>D7FPW6</accession>
<organism evidence="7 8">
    <name type="scientific">Ectocarpus siliculosus</name>
    <name type="common">Brown alga</name>
    <name type="synonym">Conferva siliculosa</name>
    <dbReference type="NCBI Taxonomy" id="2880"/>
    <lineage>
        <taxon>Eukaryota</taxon>
        <taxon>Sar</taxon>
        <taxon>Stramenopiles</taxon>
        <taxon>Ochrophyta</taxon>
        <taxon>PX clade</taxon>
        <taxon>Phaeophyceae</taxon>
        <taxon>Ectocarpales</taxon>
        <taxon>Ectocarpaceae</taxon>
        <taxon>Ectocarpus</taxon>
    </lineage>
</organism>
<dbReference type="InParanoid" id="D7FPW6"/>
<name>D7FPW6_ECTSI</name>